<dbReference type="PROSITE" id="PS51257">
    <property type="entry name" value="PROKAR_LIPOPROTEIN"/>
    <property type="match status" value="1"/>
</dbReference>
<dbReference type="NCBIfam" id="NF037995">
    <property type="entry name" value="TRAP_S1"/>
    <property type="match status" value="1"/>
</dbReference>
<feature type="coiled-coil region" evidence="5">
    <location>
        <begin position="260"/>
        <end position="287"/>
    </location>
</feature>
<dbReference type="RefSeq" id="WP_227890768.1">
    <property type="nucleotide sequence ID" value="NZ_JAJFZQ010000005.1"/>
</dbReference>
<evidence type="ECO:0000256" key="2">
    <source>
        <dbReference type="ARBA" id="ARBA00009023"/>
    </source>
</evidence>
<comment type="similarity">
    <text evidence="2">Belongs to the bacterial solute-binding protein 7 family.</text>
</comment>
<feature type="signal peptide" evidence="6">
    <location>
        <begin position="1"/>
        <end position="26"/>
    </location>
</feature>
<comment type="subcellular location">
    <subcellularLocation>
        <location evidence="1">Cell envelope</location>
    </subcellularLocation>
</comment>
<proteinExistence type="inferred from homology"/>
<keyword evidence="3" id="KW-0813">Transport</keyword>
<evidence type="ECO:0000313" key="8">
    <source>
        <dbReference type="Proteomes" id="UP001139168"/>
    </source>
</evidence>
<keyword evidence="8" id="KW-1185">Reference proteome</keyword>
<dbReference type="InterPro" id="IPR018389">
    <property type="entry name" value="DctP_fam"/>
</dbReference>
<evidence type="ECO:0000313" key="7">
    <source>
        <dbReference type="EMBL" id="MCC3265950.1"/>
    </source>
</evidence>
<accession>A0ABS8GHB6</accession>
<sequence>MKAKHFVPALTAALMLTACGSGSSNAGSEAEGETYNWDFTVTVSDTSSWYMGAERFAEILNEESDGRITVNVYANEQLSGGDPAAGVEQLMNGDKAFSYNSTIIYSGIDPRYGAINAPFLYKDYAEADATIGASALDAYKELANEQGVELLGFGESGFRQITNNSKEITSPQDLGALKFRVPGSSMFLDIYSTLGADPITMNFSEVFTSLQNGTIDGQENPYDVIASNGLMEVQDYLTVWNYVYDPLMLGMNKDMYDELSESDKELVQKAAAEANELQKKTNRERGDEQLAEMKSTMTVTELNEQQISAFRQSMDPIYDKYESVWTADLTEAVKPK</sequence>
<comment type="caution">
    <text evidence="7">The sequence shown here is derived from an EMBL/GenBank/DDBJ whole genome shotgun (WGS) entry which is preliminary data.</text>
</comment>
<protein>
    <submittedName>
        <fullName evidence="7">DctP family TRAP transporter solute-binding subunit</fullName>
    </submittedName>
</protein>
<evidence type="ECO:0000256" key="1">
    <source>
        <dbReference type="ARBA" id="ARBA00004196"/>
    </source>
</evidence>
<name>A0ABS8GHB6_9MICC</name>
<dbReference type="NCBIfam" id="TIGR00787">
    <property type="entry name" value="dctP"/>
    <property type="match status" value="1"/>
</dbReference>
<evidence type="ECO:0000256" key="6">
    <source>
        <dbReference type="SAM" id="SignalP"/>
    </source>
</evidence>
<gene>
    <name evidence="7" type="ORF">LJ752_07820</name>
</gene>
<keyword evidence="4 6" id="KW-0732">Signal</keyword>
<dbReference type="PIRSF" id="PIRSF006470">
    <property type="entry name" value="DctB"/>
    <property type="match status" value="1"/>
</dbReference>
<evidence type="ECO:0000256" key="4">
    <source>
        <dbReference type="ARBA" id="ARBA00022729"/>
    </source>
</evidence>
<dbReference type="InterPro" id="IPR038404">
    <property type="entry name" value="TRAP_DctP_sf"/>
</dbReference>
<dbReference type="InterPro" id="IPR004682">
    <property type="entry name" value="TRAP_DctP"/>
</dbReference>
<dbReference type="PANTHER" id="PTHR33376:SF4">
    <property type="entry name" value="SIALIC ACID-BINDING PERIPLASMIC PROTEIN SIAP"/>
    <property type="match status" value="1"/>
</dbReference>
<organism evidence="7 8">
    <name type="scientific">Arthrobacter gengyunqii</name>
    <dbReference type="NCBI Taxonomy" id="2886940"/>
    <lineage>
        <taxon>Bacteria</taxon>
        <taxon>Bacillati</taxon>
        <taxon>Actinomycetota</taxon>
        <taxon>Actinomycetes</taxon>
        <taxon>Micrococcales</taxon>
        <taxon>Micrococcaceae</taxon>
        <taxon>Arthrobacter</taxon>
    </lineage>
</organism>
<dbReference type="EMBL" id="JAJFZQ010000005">
    <property type="protein sequence ID" value="MCC3265950.1"/>
    <property type="molecule type" value="Genomic_DNA"/>
</dbReference>
<dbReference type="Proteomes" id="UP001139168">
    <property type="component" value="Unassembled WGS sequence"/>
</dbReference>
<evidence type="ECO:0000256" key="3">
    <source>
        <dbReference type="ARBA" id="ARBA00022448"/>
    </source>
</evidence>
<dbReference type="Pfam" id="PF03480">
    <property type="entry name" value="DctP"/>
    <property type="match status" value="1"/>
</dbReference>
<evidence type="ECO:0000256" key="5">
    <source>
        <dbReference type="SAM" id="Coils"/>
    </source>
</evidence>
<reference evidence="7" key="1">
    <citation type="submission" date="2021-10" db="EMBL/GenBank/DDBJ databases">
        <title>Novel species in genus Arthrobacter.</title>
        <authorList>
            <person name="Liu Y."/>
        </authorList>
    </citation>
    <scope>NUCLEOTIDE SEQUENCE</scope>
    <source>
        <strain evidence="7">Zg-Y786</strain>
    </source>
</reference>
<dbReference type="Gene3D" id="3.40.190.170">
    <property type="entry name" value="Bacterial extracellular solute-binding protein, family 7"/>
    <property type="match status" value="1"/>
</dbReference>
<feature type="chain" id="PRO_5045955016" evidence="6">
    <location>
        <begin position="27"/>
        <end position="336"/>
    </location>
</feature>
<dbReference type="PANTHER" id="PTHR33376">
    <property type="match status" value="1"/>
</dbReference>
<keyword evidence="5" id="KW-0175">Coiled coil</keyword>